<dbReference type="PANTHER" id="PTHR10662">
    <property type="entry name" value="NUCLEAR RNA EXPORT FACTOR"/>
    <property type="match status" value="1"/>
</dbReference>
<dbReference type="InterPro" id="IPR032710">
    <property type="entry name" value="NTF2-like_dom_sf"/>
</dbReference>
<evidence type="ECO:0000256" key="5">
    <source>
        <dbReference type="ARBA" id="ARBA00022614"/>
    </source>
</evidence>
<dbReference type="EMBL" id="QGMJ01000024">
    <property type="protein sequence ID" value="TVY44979.1"/>
    <property type="molecule type" value="Genomic_DNA"/>
</dbReference>
<evidence type="ECO:0000259" key="13">
    <source>
        <dbReference type="PROSITE" id="PS51281"/>
    </source>
</evidence>
<dbReference type="InterPro" id="IPR009060">
    <property type="entry name" value="UBA-like_sf"/>
</dbReference>
<dbReference type="Pfam" id="PF03943">
    <property type="entry name" value="TAP_C"/>
    <property type="match status" value="1"/>
</dbReference>
<evidence type="ECO:0000256" key="2">
    <source>
        <dbReference type="ARBA" id="ARBA00009285"/>
    </source>
</evidence>
<dbReference type="InterPro" id="IPR030217">
    <property type="entry name" value="NXF_fam"/>
</dbReference>
<dbReference type="InterPro" id="IPR001611">
    <property type="entry name" value="Leu-rich_rpt"/>
</dbReference>
<evidence type="ECO:0000313" key="14">
    <source>
        <dbReference type="EMBL" id="TVY44979.1"/>
    </source>
</evidence>
<dbReference type="Pfam" id="PF22602">
    <property type="entry name" value="NXF_NTF2"/>
    <property type="match status" value="1"/>
</dbReference>
<keyword evidence="8" id="KW-0539">Nucleus</keyword>
<dbReference type="Gene3D" id="3.10.450.50">
    <property type="match status" value="1"/>
</dbReference>
<keyword evidence="3" id="KW-0813">Transport</keyword>
<name>A0A8H8S3V1_9HELO</name>
<keyword evidence="7" id="KW-0509">mRNA transport</keyword>
<evidence type="ECO:0000256" key="1">
    <source>
        <dbReference type="ARBA" id="ARBA00004123"/>
    </source>
</evidence>
<dbReference type="GO" id="GO:0003723">
    <property type="term" value="F:RNA binding"/>
    <property type="evidence" value="ECO:0007669"/>
    <property type="project" value="TreeGrafter"/>
</dbReference>
<dbReference type="Gene3D" id="3.80.10.10">
    <property type="entry name" value="Ribonuclease Inhibitor"/>
    <property type="match status" value="1"/>
</dbReference>
<feature type="region of interest" description="Disordered" evidence="11">
    <location>
        <begin position="1"/>
        <end position="83"/>
    </location>
</feature>
<comment type="subcellular location">
    <subcellularLocation>
        <location evidence="1">Nucleus</location>
    </subcellularLocation>
</comment>
<dbReference type="GO" id="GO:0005634">
    <property type="term" value="C:nucleus"/>
    <property type="evidence" value="ECO:0007669"/>
    <property type="project" value="UniProtKB-SubCell"/>
</dbReference>
<dbReference type="FunFam" id="3.10.450.50:FF:000013">
    <property type="entry name" value="mRNA export factor mex67"/>
    <property type="match status" value="1"/>
</dbReference>
<evidence type="ECO:0000256" key="8">
    <source>
        <dbReference type="ARBA" id="ARBA00023242"/>
    </source>
</evidence>
<evidence type="ECO:0000259" key="12">
    <source>
        <dbReference type="PROSITE" id="PS50177"/>
    </source>
</evidence>
<dbReference type="FunFam" id="3.80.10.10:FF:000296">
    <property type="entry name" value="mRNA export factor MEX67"/>
    <property type="match status" value="1"/>
</dbReference>
<evidence type="ECO:0000256" key="7">
    <source>
        <dbReference type="ARBA" id="ARBA00022816"/>
    </source>
</evidence>
<feature type="domain" description="NTF2" evidence="12">
    <location>
        <begin position="405"/>
        <end position="579"/>
    </location>
</feature>
<dbReference type="SMART" id="SM00804">
    <property type="entry name" value="TAP_C"/>
    <property type="match status" value="1"/>
</dbReference>
<evidence type="ECO:0000256" key="11">
    <source>
        <dbReference type="SAM" id="MobiDB-lite"/>
    </source>
</evidence>
<evidence type="ECO:0000256" key="9">
    <source>
        <dbReference type="ARBA" id="ARBA00055253"/>
    </source>
</evidence>
<evidence type="ECO:0000256" key="4">
    <source>
        <dbReference type="ARBA" id="ARBA00022490"/>
    </source>
</evidence>
<keyword evidence="15" id="KW-1185">Reference proteome</keyword>
<organism evidence="14 15">
    <name type="scientific">Lachnellula subtilissima</name>
    <dbReference type="NCBI Taxonomy" id="602034"/>
    <lineage>
        <taxon>Eukaryota</taxon>
        <taxon>Fungi</taxon>
        <taxon>Dikarya</taxon>
        <taxon>Ascomycota</taxon>
        <taxon>Pezizomycotina</taxon>
        <taxon>Leotiomycetes</taxon>
        <taxon>Helotiales</taxon>
        <taxon>Lachnaceae</taxon>
        <taxon>Lachnellula</taxon>
    </lineage>
</organism>
<dbReference type="PROSITE" id="PS51450">
    <property type="entry name" value="LRR"/>
    <property type="match status" value="1"/>
</dbReference>
<dbReference type="SUPFAM" id="SSF52058">
    <property type="entry name" value="L domain-like"/>
    <property type="match status" value="1"/>
</dbReference>
<dbReference type="OrthoDB" id="25872at2759"/>
<gene>
    <name evidence="14" type="primary">mex67</name>
    <name evidence="14" type="ORF">LSUB1_G000264</name>
</gene>
<comment type="function">
    <text evidence="9">Involved in the export of mRNA from the nucleus to the cytoplasm.</text>
</comment>
<keyword evidence="4" id="KW-0963">Cytoplasm</keyword>
<dbReference type="SUPFAM" id="SSF54427">
    <property type="entry name" value="NTF2-like"/>
    <property type="match status" value="1"/>
</dbReference>
<dbReference type="PROSITE" id="PS51281">
    <property type="entry name" value="TAP_C"/>
    <property type="match status" value="1"/>
</dbReference>
<evidence type="ECO:0000256" key="3">
    <source>
        <dbReference type="ARBA" id="ARBA00022448"/>
    </source>
</evidence>
<dbReference type="CDD" id="cd14342">
    <property type="entry name" value="UBA_TAP-C"/>
    <property type="match status" value="1"/>
</dbReference>
<dbReference type="InterPro" id="IPR032675">
    <property type="entry name" value="LRR_dom_sf"/>
</dbReference>
<dbReference type="Proteomes" id="UP000462212">
    <property type="component" value="Unassembled WGS sequence"/>
</dbReference>
<dbReference type="GO" id="GO:0016973">
    <property type="term" value="P:poly(A)+ mRNA export from nucleus"/>
    <property type="evidence" value="ECO:0007669"/>
    <property type="project" value="TreeGrafter"/>
</dbReference>
<dbReference type="Gene3D" id="1.10.8.10">
    <property type="entry name" value="DNA helicase RuvA subunit, C-terminal domain"/>
    <property type="match status" value="1"/>
</dbReference>
<dbReference type="InterPro" id="IPR018222">
    <property type="entry name" value="Nuclear_transport_factor_2_euk"/>
</dbReference>
<dbReference type="InterPro" id="IPR002075">
    <property type="entry name" value="NTF2_dom"/>
</dbReference>
<evidence type="ECO:0000313" key="15">
    <source>
        <dbReference type="Proteomes" id="UP000462212"/>
    </source>
</evidence>
<sequence>MLQRAPVAPRGPRNASPSVRGRGGIQKRNKAGGPGRVDRDGDLVMDATAAGDKRRSGKGRLEGPASSRGAGRGRGGPSRGANFGAVKTQQAIIRGLETRQANVLASRITTGGITLQIDGLSSSKAASNPDGGVESLLAFLERKASGPNRNVKIKKSHKKGDSVFVTASSEDIAEIQKLDGFTFAGATLGIQARDSPSSASRPDKFGDKRKEEVSSNAMEIKERLKGVLAARYNGDLKLLNLSALAQDPGLKEMGVFDGNTTTSKIFPALMVVCGGLFKTRQEKQDAIVSVTLADNDLADVSDVTALAQTFPDLQHLDLSRNRLTQMSNFDAWGANFRHLSTLILTGNPIETQLATLKPDIMKKYPYLEILNGIQIRTPEEVAAALETAKSPIPIAGPDFRDVGQVGENFIRRFVVLYDTDRSALLANFYDAQSVHSLSVNQNAPRGHKNSAPIAPWAPYIKQSRNLVKINNLPTQMTRLHRGRQAIQNLWTALPATRHPEIQTAGDKYLIECHALPGLADPTGQSVRGVDGLIITMHGEFEEQNESPGISLRSFSRTFVLGPGASGAQPIRVVSDMLTLRAWGPLALPKPPLNPQANTTIITTEQQKQEAMAMQLVERTGMTPQYSALCLTETGWDLEKAFMAFNANKDKLPADAFITNAAR</sequence>
<keyword evidence="5" id="KW-0433">Leucine-rich repeat</keyword>
<comment type="similarity">
    <text evidence="2">Belongs to the NXF family.</text>
</comment>
<proteinExistence type="inferred from homology"/>
<dbReference type="PANTHER" id="PTHR10662:SF22">
    <property type="entry name" value="NUCLEAR RNA EXPORT FACTOR 1"/>
    <property type="match status" value="1"/>
</dbReference>
<evidence type="ECO:0000256" key="6">
    <source>
        <dbReference type="ARBA" id="ARBA00022737"/>
    </source>
</evidence>
<feature type="domain" description="TAP-C" evidence="13">
    <location>
        <begin position="606"/>
        <end position="659"/>
    </location>
</feature>
<keyword evidence="6" id="KW-0677">Repeat</keyword>
<dbReference type="AlphaFoldDB" id="A0A8H8S3V1"/>
<evidence type="ECO:0000256" key="10">
    <source>
        <dbReference type="ARBA" id="ARBA00069694"/>
    </source>
</evidence>
<reference evidence="14 15" key="1">
    <citation type="submission" date="2018-05" db="EMBL/GenBank/DDBJ databases">
        <title>Genome sequencing and assembly of the regulated plant pathogen Lachnellula willkommii and related sister species for the development of diagnostic species identification markers.</title>
        <authorList>
            <person name="Giroux E."/>
            <person name="Bilodeau G."/>
        </authorList>
    </citation>
    <scope>NUCLEOTIDE SEQUENCE [LARGE SCALE GENOMIC DNA]</scope>
    <source>
        <strain evidence="14 15">CBS 197.66</strain>
    </source>
</reference>
<feature type="region of interest" description="Disordered" evidence="11">
    <location>
        <begin position="192"/>
        <end position="213"/>
    </location>
</feature>
<dbReference type="SUPFAM" id="SSF46934">
    <property type="entry name" value="UBA-like"/>
    <property type="match status" value="1"/>
</dbReference>
<protein>
    <recommendedName>
        <fullName evidence="10">mRNA export factor MEX67</fullName>
    </recommendedName>
</protein>
<dbReference type="PROSITE" id="PS50177">
    <property type="entry name" value="NTF2_DOMAIN"/>
    <property type="match status" value="1"/>
</dbReference>
<accession>A0A8H8S3V1</accession>
<feature type="compositionally biased region" description="Basic and acidic residues" evidence="11">
    <location>
        <begin position="201"/>
        <end position="213"/>
    </location>
</feature>
<comment type="caution">
    <text evidence="14">The sequence shown here is derived from an EMBL/GenBank/DDBJ whole genome shotgun (WGS) entry which is preliminary data.</text>
</comment>
<dbReference type="InterPro" id="IPR005637">
    <property type="entry name" value="TAP_C_dom"/>
</dbReference>